<reference evidence="3" key="1">
    <citation type="submission" date="2022-10" db="EMBL/GenBank/DDBJ databases">
        <title>Genome assembly of Pristionchus species.</title>
        <authorList>
            <person name="Yoshida K."/>
            <person name="Sommer R.J."/>
        </authorList>
    </citation>
    <scope>NUCLEOTIDE SEQUENCE [LARGE SCALE GENOMIC DNA]</scope>
    <source>
        <strain evidence="3">RS5460</strain>
    </source>
</reference>
<evidence type="ECO:0000313" key="2">
    <source>
        <dbReference type="EMBL" id="GMR44277.1"/>
    </source>
</evidence>
<dbReference type="EMBL" id="BTRK01000003">
    <property type="protein sequence ID" value="GMR44277.1"/>
    <property type="molecule type" value="Genomic_DNA"/>
</dbReference>
<evidence type="ECO:0000313" key="3">
    <source>
        <dbReference type="Proteomes" id="UP001328107"/>
    </source>
</evidence>
<sequence>KVTEMVESNGADLLIQYFDEELENERANTLGIIALSIGRSSTIIDNSLQRGASDLRGMVLITTRTITSERQHYCVKADQHVSTISQQFEHFVTRFSALPNKNVYISNFLESLNTSKERHFPFRSRLYHITPLMRKSS</sequence>
<proteinExistence type="predicted"/>
<keyword evidence="3" id="KW-1185">Reference proteome</keyword>
<accession>A0AAN4ZTP6</accession>
<feature type="non-terminal residue" evidence="2">
    <location>
        <position position="1"/>
    </location>
</feature>
<dbReference type="AlphaFoldDB" id="A0AAN4ZTP6"/>
<comment type="caution">
    <text evidence="2">The sequence shown here is derived from an EMBL/GenBank/DDBJ whole genome shotgun (WGS) entry which is preliminary data.</text>
</comment>
<reference evidence="2" key="2">
    <citation type="submission" date="2023-06" db="EMBL/GenBank/DDBJ databases">
        <title>Genome assembly of Pristionchus species.</title>
        <authorList>
            <person name="Yoshida K."/>
            <person name="Sommer R.J."/>
        </authorList>
    </citation>
    <scope>NUCLEOTIDE SEQUENCE</scope>
    <source>
        <strain evidence="2 3">RS5460</strain>
    </source>
</reference>
<gene>
    <name evidence="1" type="ORF">PMAYCL1PPCAC_14471</name>
    <name evidence="2" type="ORF">PMAYCL1PPCAC_14472</name>
</gene>
<evidence type="ECO:0000313" key="1">
    <source>
        <dbReference type="EMBL" id="GMR44276.1"/>
    </source>
</evidence>
<name>A0AAN4ZTP6_9BILA</name>
<dbReference type="Proteomes" id="UP001328107">
    <property type="component" value="Unassembled WGS sequence"/>
</dbReference>
<protein>
    <submittedName>
        <fullName evidence="2">Uncharacterized protein</fullName>
    </submittedName>
</protein>
<organism evidence="2 3">
    <name type="scientific">Pristionchus mayeri</name>
    <dbReference type="NCBI Taxonomy" id="1317129"/>
    <lineage>
        <taxon>Eukaryota</taxon>
        <taxon>Metazoa</taxon>
        <taxon>Ecdysozoa</taxon>
        <taxon>Nematoda</taxon>
        <taxon>Chromadorea</taxon>
        <taxon>Rhabditida</taxon>
        <taxon>Rhabditina</taxon>
        <taxon>Diplogasteromorpha</taxon>
        <taxon>Diplogasteroidea</taxon>
        <taxon>Neodiplogasteridae</taxon>
        <taxon>Pristionchus</taxon>
    </lineage>
</organism>
<dbReference type="EMBL" id="BTRK01000003">
    <property type="protein sequence ID" value="GMR44276.1"/>
    <property type="molecule type" value="Genomic_DNA"/>
</dbReference>